<dbReference type="EMBL" id="CALTRL010000148">
    <property type="protein sequence ID" value="CAH7666751.1"/>
    <property type="molecule type" value="Genomic_DNA"/>
</dbReference>
<feature type="transmembrane region" description="Helical" evidence="5">
    <location>
        <begin position="44"/>
        <end position="64"/>
    </location>
</feature>
<name>A0AAV0AFM1_PHAPC</name>
<feature type="transmembrane region" description="Helical" evidence="5">
    <location>
        <begin position="104"/>
        <end position="124"/>
    </location>
</feature>
<feature type="transmembrane region" description="Helical" evidence="5">
    <location>
        <begin position="196"/>
        <end position="214"/>
    </location>
</feature>
<dbReference type="Gene3D" id="1.20.1250.20">
    <property type="entry name" value="MFS general substrate transporter like domains"/>
    <property type="match status" value="2"/>
</dbReference>
<dbReference type="GO" id="GO:0005886">
    <property type="term" value="C:plasma membrane"/>
    <property type="evidence" value="ECO:0007669"/>
    <property type="project" value="TreeGrafter"/>
</dbReference>
<dbReference type="GO" id="GO:0015355">
    <property type="term" value="F:secondary active monocarboxylate transmembrane transporter activity"/>
    <property type="evidence" value="ECO:0007669"/>
    <property type="project" value="TreeGrafter"/>
</dbReference>
<keyword evidence="4 5" id="KW-0472">Membrane</keyword>
<dbReference type="PANTHER" id="PTHR23508:SF10">
    <property type="entry name" value="CARBOXYLIC ACID TRANSPORTER PROTEIN HOMOLOG"/>
    <property type="match status" value="1"/>
</dbReference>
<dbReference type="InterPro" id="IPR011701">
    <property type="entry name" value="MFS"/>
</dbReference>
<feature type="transmembrane region" description="Helical" evidence="5">
    <location>
        <begin position="322"/>
        <end position="340"/>
    </location>
</feature>
<feature type="transmembrane region" description="Helical" evidence="5">
    <location>
        <begin position="254"/>
        <end position="273"/>
    </location>
</feature>
<comment type="subcellular location">
    <subcellularLocation>
        <location evidence="1">Membrane</location>
        <topology evidence="1">Multi-pass membrane protein</topology>
    </subcellularLocation>
</comment>
<keyword evidence="2 5" id="KW-0812">Transmembrane</keyword>
<accession>A0AAV0AFM1</accession>
<dbReference type="InterPro" id="IPR036259">
    <property type="entry name" value="MFS_trans_sf"/>
</dbReference>
<evidence type="ECO:0000259" key="6">
    <source>
        <dbReference type="PROSITE" id="PS50850"/>
    </source>
</evidence>
<feature type="transmembrane region" description="Helical" evidence="5">
    <location>
        <begin position="76"/>
        <end position="98"/>
    </location>
</feature>
<dbReference type="InterPro" id="IPR020846">
    <property type="entry name" value="MFS_dom"/>
</dbReference>
<feature type="domain" description="Major facilitator superfamily (MFS) profile" evidence="6">
    <location>
        <begin position="39"/>
        <end position="455"/>
    </location>
</feature>
<evidence type="ECO:0000256" key="1">
    <source>
        <dbReference type="ARBA" id="ARBA00004141"/>
    </source>
</evidence>
<dbReference type="PROSITE" id="PS50850">
    <property type="entry name" value="MFS"/>
    <property type="match status" value="1"/>
</dbReference>
<evidence type="ECO:0000256" key="2">
    <source>
        <dbReference type="ARBA" id="ARBA00022692"/>
    </source>
</evidence>
<dbReference type="Pfam" id="PF07690">
    <property type="entry name" value="MFS_1"/>
    <property type="match status" value="1"/>
</dbReference>
<reference evidence="7" key="1">
    <citation type="submission" date="2022-06" db="EMBL/GenBank/DDBJ databases">
        <authorList>
            <consortium name="SYNGENTA / RWTH Aachen University"/>
        </authorList>
    </citation>
    <scope>NUCLEOTIDE SEQUENCE</scope>
</reference>
<dbReference type="FunFam" id="1.20.1250.20:FF:000340">
    <property type="entry name" value="MFS transporter, SHS family, lactate transporter"/>
    <property type="match status" value="1"/>
</dbReference>
<sequence>MASRIFHEILQNLPRPPNRQERLKNRPQAPWKILKSLSKVSVGFFAWIMDAFDFFAVSVTLTRLRNQFEGKTINDLSTAITLTLLFRSLGAFVFGIITDRYGRRWPLTINLIIIALLALGTGLLETYTQFLAIRSLFGIAMGGVYGMATATSLENLPVEARGLFSGILQEGYAVGYLLAASVNLTLVEDTNNWRSIFYLGAGLSFFVALLRAICPESDVFLKAREESRLHPDPLGRSPGKIYLESLTEALKLHWGRFVFTVFLMAGFNFLSHGSQDLYPTFVQISKGMTSKDASLITIIGNCGAIIGGTISGWLSQFLGRRLTIICMIIWTAGFIPLWILPTSFSGLSLGAFFYSVIPIYLSEIAPPAFRGIFTGLSYQLGNMISSASSQIEARAGESRQINVNGTRVADYAYVQSVLIGCITVYILILTCLGKEYRGRSFDEDSGTNPSIVDEV</sequence>
<dbReference type="Proteomes" id="UP001153365">
    <property type="component" value="Unassembled WGS sequence"/>
</dbReference>
<dbReference type="PANTHER" id="PTHR23508">
    <property type="entry name" value="CARBOXYLIC ACID TRANSPORTER PROTEIN HOMOLOG"/>
    <property type="match status" value="1"/>
</dbReference>
<evidence type="ECO:0000256" key="4">
    <source>
        <dbReference type="ARBA" id="ARBA00023136"/>
    </source>
</evidence>
<feature type="transmembrane region" description="Helical" evidence="5">
    <location>
        <begin position="131"/>
        <end position="148"/>
    </location>
</feature>
<proteinExistence type="predicted"/>
<dbReference type="SUPFAM" id="SSF103473">
    <property type="entry name" value="MFS general substrate transporter"/>
    <property type="match status" value="1"/>
</dbReference>
<keyword evidence="3 5" id="KW-1133">Transmembrane helix</keyword>
<dbReference type="AlphaFoldDB" id="A0AAV0AFM1"/>
<feature type="transmembrane region" description="Helical" evidence="5">
    <location>
        <begin position="412"/>
        <end position="432"/>
    </location>
</feature>
<dbReference type="CDD" id="cd17316">
    <property type="entry name" value="MFS_SV2_like"/>
    <property type="match status" value="1"/>
</dbReference>
<gene>
    <name evidence="7" type="ORF">PPACK8108_LOCUS1102</name>
</gene>
<protein>
    <submittedName>
        <fullName evidence="7">MFS transporter</fullName>
    </submittedName>
</protein>
<evidence type="ECO:0000256" key="3">
    <source>
        <dbReference type="ARBA" id="ARBA00022989"/>
    </source>
</evidence>
<dbReference type="GO" id="GO:0035879">
    <property type="term" value="P:plasma membrane lactate transport"/>
    <property type="evidence" value="ECO:0007669"/>
    <property type="project" value="TreeGrafter"/>
</dbReference>
<feature type="transmembrane region" description="Helical" evidence="5">
    <location>
        <begin position="293"/>
        <end position="315"/>
    </location>
</feature>
<keyword evidence="8" id="KW-1185">Reference proteome</keyword>
<evidence type="ECO:0000313" key="7">
    <source>
        <dbReference type="EMBL" id="CAH7666751.1"/>
    </source>
</evidence>
<evidence type="ECO:0000256" key="5">
    <source>
        <dbReference type="SAM" id="Phobius"/>
    </source>
</evidence>
<comment type="caution">
    <text evidence="7">The sequence shown here is derived from an EMBL/GenBank/DDBJ whole genome shotgun (WGS) entry which is preliminary data.</text>
</comment>
<evidence type="ECO:0000313" key="8">
    <source>
        <dbReference type="Proteomes" id="UP001153365"/>
    </source>
</evidence>
<organism evidence="7 8">
    <name type="scientific">Phakopsora pachyrhizi</name>
    <name type="common">Asian soybean rust disease fungus</name>
    <dbReference type="NCBI Taxonomy" id="170000"/>
    <lineage>
        <taxon>Eukaryota</taxon>
        <taxon>Fungi</taxon>
        <taxon>Dikarya</taxon>
        <taxon>Basidiomycota</taxon>
        <taxon>Pucciniomycotina</taxon>
        <taxon>Pucciniomycetes</taxon>
        <taxon>Pucciniales</taxon>
        <taxon>Phakopsoraceae</taxon>
        <taxon>Phakopsora</taxon>
    </lineage>
</organism>